<reference evidence="5 6" key="1">
    <citation type="journal article" date="2019" name="Nat. Ecol. Evol.">
        <title>Megaphylogeny resolves global patterns of mushroom evolution.</title>
        <authorList>
            <person name="Varga T."/>
            <person name="Krizsan K."/>
            <person name="Foldi C."/>
            <person name="Dima B."/>
            <person name="Sanchez-Garcia M."/>
            <person name="Sanchez-Ramirez S."/>
            <person name="Szollosi G.J."/>
            <person name="Szarkandi J.G."/>
            <person name="Papp V."/>
            <person name="Albert L."/>
            <person name="Andreopoulos W."/>
            <person name="Angelini C."/>
            <person name="Antonin V."/>
            <person name="Barry K.W."/>
            <person name="Bougher N.L."/>
            <person name="Buchanan P."/>
            <person name="Buyck B."/>
            <person name="Bense V."/>
            <person name="Catcheside P."/>
            <person name="Chovatia M."/>
            <person name="Cooper J."/>
            <person name="Damon W."/>
            <person name="Desjardin D."/>
            <person name="Finy P."/>
            <person name="Geml J."/>
            <person name="Haridas S."/>
            <person name="Hughes K."/>
            <person name="Justo A."/>
            <person name="Karasinski D."/>
            <person name="Kautmanova I."/>
            <person name="Kiss B."/>
            <person name="Kocsube S."/>
            <person name="Kotiranta H."/>
            <person name="LaButti K.M."/>
            <person name="Lechner B.E."/>
            <person name="Liimatainen K."/>
            <person name="Lipzen A."/>
            <person name="Lukacs Z."/>
            <person name="Mihaltcheva S."/>
            <person name="Morgado L.N."/>
            <person name="Niskanen T."/>
            <person name="Noordeloos M.E."/>
            <person name="Ohm R.A."/>
            <person name="Ortiz-Santana B."/>
            <person name="Ovrebo C."/>
            <person name="Racz N."/>
            <person name="Riley R."/>
            <person name="Savchenko A."/>
            <person name="Shiryaev A."/>
            <person name="Soop K."/>
            <person name="Spirin V."/>
            <person name="Szebenyi C."/>
            <person name="Tomsovsky M."/>
            <person name="Tulloss R.E."/>
            <person name="Uehling J."/>
            <person name="Grigoriev I.V."/>
            <person name="Vagvolgyi C."/>
            <person name="Papp T."/>
            <person name="Martin F.M."/>
            <person name="Miettinen O."/>
            <person name="Hibbett D.S."/>
            <person name="Nagy L.G."/>
        </authorList>
    </citation>
    <scope>NUCLEOTIDE SEQUENCE [LARGE SCALE GENOMIC DNA]</scope>
    <source>
        <strain evidence="5 6">CBS 166.37</strain>
    </source>
</reference>
<dbReference type="EMBL" id="ML213600">
    <property type="protein sequence ID" value="TFK39296.1"/>
    <property type="molecule type" value="Genomic_DNA"/>
</dbReference>
<comment type="similarity">
    <text evidence="1 4">Belongs to the short-chain dehydrogenases/reductases (SDR) family.</text>
</comment>
<dbReference type="PRINTS" id="PR00081">
    <property type="entry name" value="GDHRDH"/>
</dbReference>
<keyword evidence="2" id="KW-0521">NADP</keyword>
<dbReference type="PRINTS" id="PR00080">
    <property type="entry name" value="SDRFAMILY"/>
</dbReference>
<organism evidence="5 6">
    <name type="scientific">Crucibulum laeve</name>
    <dbReference type="NCBI Taxonomy" id="68775"/>
    <lineage>
        <taxon>Eukaryota</taxon>
        <taxon>Fungi</taxon>
        <taxon>Dikarya</taxon>
        <taxon>Basidiomycota</taxon>
        <taxon>Agaricomycotina</taxon>
        <taxon>Agaricomycetes</taxon>
        <taxon>Agaricomycetidae</taxon>
        <taxon>Agaricales</taxon>
        <taxon>Agaricineae</taxon>
        <taxon>Nidulariaceae</taxon>
        <taxon>Crucibulum</taxon>
    </lineage>
</organism>
<keyword evidence="3" id="KW-0560">Oxidoreductase</keyword>
<dbReference type="GO" id="GO:0016491">
    <property type="term" value="F:oxidoreductase activity"/>
    <property type="evidence" value="ECO:0007669"/>
    <property type="project" value="UniProtKB-KW"/>
</dbReference>
<keyword evidence="6" id="KW-1185">Reference proteome</keyword>
<evidence type="ECO:0000256" key="2">
    <source>
        <dbReference type="ARBA" id="ARBA00022857"/>
    </source>
</evidence>
<name>A0A5C3M4L5_9AGAR</name>
<dbReference type="SUPFAM" id="SSF51735">
    <property type="entry name" value="NAD(P)-binding Rossmann-fold domains"/>
    <property type="match status" value="1"/>
</dbReference>
<dbReference type="PANTHER" id="PTHR24320:SF282">
    <property type="entry name" value="WW DOMAIN-CONTAINING OXIDOREDUCTASE"/>
    <property type="match status" value="1"/>
</dbReference>
<dbReference type="Pfam" id="PF00106">
    <property type="entry name" value="adh_short"/>
    <property type="match status" value="1"/>
</dbReference>
<dbReference type="InterPro" id="IPR002347">
    <property type="entry name" value="SDR_fam"/>
</dbReference>
<evidence type="ECO:0000256" key="1">
    <source>
        <dbReference type="ARBA" id="ARBA00006484"/>
    </source>
</evidence>
<sequence length="324" mass="35622">MGNLASRNFNPATDLVDLTGKVAIVTGGNAGIGLATVRHLARSHAKVYLAARSESKATAAIAALKKEFEEKGLLWGKDYGEILWQKLDLSDPRDAKKSAEEFLKKEERLDVLVNNAGMLSAPYEIGKDGVSTMVVVNYISPFVFTRTLLPLLQKTAQETDSDVRVVNVTSIMYKFAPSVKFDTIDDFNAEYKWRMMGRYAHSKLLILLWTSSLQAHLTANNSNITCIALHPGGVDTFSQRWPLPALSQHLVRLAIADPVVGAYNSVFAAAGKKVREDRETYKGAYLESQPTGRLVQLDEKVGEGKKGDLWKLTESFLEGIGCGL</sequence>
<gene>
    <name evidence="5" type="ORF">BDQ12DRAFT_76337</name>
</gene>
<dbReference type="Gene3D" id="3.40.50.720">
    <property type="entry name" value="NAD(P)-binding Rossmann-like Domain"/>
    <property type="match status" value="1"/>
</dbReference>
<protein>
    <submittedName>
        <fullName evidence="5">NAD-P-binding protein</fullName>
    </submittedName>
</protein>
<dbReference type="AlphaFoldDB" id="A0A5C3M4L5"/>
<evidence type="ECO:0000313" key="5">
    <source>
        <dbReference type="EMBL" id="TFK39296.1"/>
    </source>
</evidence>
<accession>A0A5C3M4L5</accession>
<evidence type="ECO:0000313" key="6">
    <source>
        <dbReference type="Proteomes" id="UP000308652"/>
    </source>
</evidence>
<dbReference type="OrthoDB" id="191139at2759"/>
<proteinExistence type="inferred from homology"/>
<dbReference type="InterPro" id="IPR036291">
    <property type="entry name" value="NAD(P)-bd_dom_sf"/>
</dbReference>
<evidence type="ECO:0000256" key="3">
    <source>
        <dbReference type="ARBA" id="ARBA00023002"/>
    </source>
</evidence>
<dbReference type="PANTHER" id="PTHR24320">
    <property type="entry name" value="RETINOL DEHYDROGENASE"/>
    <property type="match status" value="1"/>
</dbReference>
<evidence type="ECO:0000256" key="4">
    <source>
        <dbReference type="RuleBase" id="RU000363"/>
    </source>
</evidence>
<dbReference type="Proteomes" id="UP000308652">
    <property type="component" value="Unassembled WGS sequence"/>
</dbReference>
<dbReference type="STRING" id="68775.A0A5C3M4L5"/>